<evidence type="ECO:0000256" key="7">
    <source>
        <dbReference type="ARBA" id="ARBA00023170"/>
    </source>
</evidence>
<dbReference type="PROSITE" id="PS50853">
    <property type="entry name" value="FN3"/>
    <property type="match status" value="1"/>
</dbReference>
<dbReference type="SUPFAM" id="SSF49265">
    <property type="entry name" value="Fibronectin type III"/>
    <property type="match status" value="2"/>
</dbReference>
<dbReference type="PANTHER" id="PTHR23037:SF35">
    <property type="entry name" value="FIBRONECTIN TYPE-III DOMAIN-CONTAINING PROTEIN"/>
    <property type="match status" value="1"/>
</dbReference>
<sequence>MMWNLHSGMVCHVCCPGTSPPGKPRMVSCRSRDKETFFCWWEPGSDGGLPTTHRLYFMKERSHNTFLSPCCDHRGTESILCLKSAADSDFQLKPDPPMNVTVLANSSAPSPQLEIKWESPPDADIKSGWVTATYELRFKPKDSKEWKSRGVQKETYAKLQLDPGVLYMIQVRCKLDHGNWSEWTNTIFSEIPKLPLIDKSLWILVFVFSLIPLLATIAILVLKRKLLKQWFLPPVPGPKIRGIDVQLLKSGRSEDIANALITSQNFPPMIAWIDQVEDYLLVSDSDEWLINDLYLSQQKKKVFANASGLHLDSEIPRGEVTPVKNAREKAEDSLDKTDTFESSNESDVLNMDRTQLPVEKQECVSEEKASLTNTNQPLPNTCYVDIQPRETSWEAGTQSDYSKVKEVNGESILIFNNENIPQEVNAPDEYSRVKEVNSEGVFLQKHDSSDPYCKKKEDHELNKGFCLEMIGNGYVDSPAGFIVK</sequence>
<dbReference type="Proteomes" id="UP000265020">
    <property type="component" value="Unassembled WGS sequence"/>
</dbReference>
<accession>A0A3Q2D3Z4</accession>
<keyword evidence="4 10" id="KW-1133">Transmembrane helix</keyword>
<keyword evidence="3" id="KW-0732">Signal</keyword>
<proteinExistence type="predicted"/>
<evidence type="ECO:0000259" key="11">
    <source>
        <dbReference type="PROSITE" id="PS50853"/>
    </source>
</evidence>
<keyword evidence="13" id="KW-1185">Reference proteome</keyword>
<dbReference type="InterPro" id="IPR003961">
    <property type="entry name" value="FN3_dom"/>
</dbReference>
<keyword evidence="8" id="KW-0325">Glycoprotein</keyword>
<evidence type="ECO:0000256" key="6">
    <source>
        <dbReference type="ARBA" id="ARBA00023157"/>
    </source>
</evidence>
<feature type="compositionally biased region" description="Basic and acidic residues" evidence="9">
    <location>
        <begin position="326"/>
        <end position="339"/>
    </location>
</feature>
<evidence type="ECO:0000256" key="5">
    <source>
        <dbReference type="ARBA" id="ARBA00023136"/>
    </source>
</evidence>
<evidence type="ECO:0000256" key="2">
    <source>
        <dbReference type="ARBA" id="ARBA00022692"/>
    </source>
</evidence>
<dbReference type="CDD" id="cd00063">
    <property type="entry name" value="FN3"/>
    <property type="match status" value="1"/>
</dbReference>
<evidence type="ECO:0000256" key="8">
    <source>
        <dbReference type="ARBA" id="ARBA00023180"/>
    </source>
</evidence>
<protein>
    <submittedName>
        <fullName evidence="12">Prolactin receptor-like</fullName>
    </submittedName>
</protein>
<reference evidence="12" key="1">
    <citation type="submission" date="2025-08" db="UniProtKB">
        <authorList>
            <consortium name="Ensembl"/>
        </authorList>
    </citation>
    <scope>IDENTIFICATION</scope>
</reference>
<comment type="subcellular location">
    <subcellularLocation>
        <location evidence="1">Membrane</location>
        <topology evidence="1">Single-pass type I membrane protein</topology>
    </subcellularLocation>
</comment>
<dbReference type="Gene3D" id="2.60.40.10">
    <property type="entry name" value="Immunoglobulins"/>
    <property type="match status" value="2"/>
</dbReference>
<dbReference type="GeneTree" id="ENSGT00940000154851"/>
<feature type="region of interest" description="Disordered" evidence="9">
    <location>
        <begin position="326"/>
        <end position="345"/>
    </location>
</feature>
<dbReference type="Pfam" id="PF09067">
    <property type="entry name" value="EpoR_lig-bind"/>
    <property type="match status" value="1"/>
</dbReference>
<dbReference type="AlphaFoldDB" id="A0A3Q2D3Z4"/>
<dbReference type="InterPro" id="IPR036116">
    <property type="entry name" value="FN3_sf"/>
</dbReference>
<reference evidence="12" key="2">
    <citation type="submission" date="2025-09" db="UniProtKB">
        <authorList>
            <consortium name="Ensembl"/>
        </authorList>
    </citation>
    <scope>IDENTIFICATION</scope>
</reference>
<evidence type="ECO:0000256" key="3">
    <source>
        <dbReference type="ARBA" id="ARBA00022729"/>
    </source>
</evidence>
<keyword evidence="7" id="KW-0675">Receptor</keyword>
<keyword evidence="5 10" id="KW-0472">Membrane</keyword>
<feature type="transmembrane region" description="Helical" evidence="10">
    <location>
        <begin position="201"/>
        <end position="222"/>
    </location>
</feature>
<organism evidence="12 13">
    <name type="scientific">Cyprinodon variegatus</name>
    <name type="common">Sheepshead minnow</name>
    <dbReference type="NCBI Taxonomy" id="28743"/>
    <lineage>
        <taxon>Eukaryota</taxon>
        <taxon>Metazoa</taxon>
        <taxon>Chordata</taxon>
        <taxon>Craniata</taxon>
        <taxon>Vertebrata</taxon>
        <taxon>Euteleostomi</taxon>
        <taxon>Actinopterygii</taxon>
        <taxon>Neopterygii</taxon>
        <taxon>Teleostei</taxon>
        <taxon>Neoteleostei</taxon>
        <taxon>Acanthomorphata</taxon>
        <taxon>Ovalentaria</taxon>
        <taxon>Atherinomorphae</taxon>
        <taxon>Cyprinodontiformes</taxon>
        <taxon>Cyprinodontidae</taxon>
        <taxon>Cyprinodon</taxon>
    </lineage>
</organism>
<dbReference type="GO" id="GO:0009897">
    <property type="term" value="C:external side of plasma membrane"/>
    <property type="evidence" value="ECO:0007669"/>
    <property type="project" value="TreeGrafter"/>
</dbReference>
<dbReference type="InterPro" id="IPR013783">
    <property type="entry name" value="Ig-like_fold"/>
</dbReference>
<evidence type="ECO:0000256" key="1">
    <source>
        <dbReference type="ARBA" id="ARBA00004479"/>
    </source>
</evidence>
<dbReference type="InterPro" id="IPR015152">
    <property type="entry name" value="Growth/epo_recpt_lig-bind"/>
</dbReference>
<feature type="domain" description="Fibronectin type-III" evidence="11">
    <location>
        <begin position="96"/>
        <end position="194"/>
    </location>
</feature>
<evidence type="ECO:0000256" key="9">
    <source>
        <dbReference type="SAM" id="MobiDB-lite"/>
    </source>
</evidence>
<evidence type="ECO:0000256" key="4">
    <source>
        <dbReference type="ARBA" id="ARBA00022989"/>
    </source>
</evidence>
<evidence type="ECO:0000256" key="10">
    <source>
        <dbReference type="SAM" id="Phobius"/>
    </source>
</evidence>
<dbReference type="GO" id="GO:0004896">
    <property type="term" value="F:cytokine receptor activity"/>
    <property type="evidence" value="ECO:0007669"/>
    <property type="project" value="TreeGrafter"/>
</dbReference>
<name>A0A3Q2D3Z4_CYPVA</name>
<keyword evidence="6" id="KW-1015">Disulfide bond</keyword>
<evidence type="ECO:0000313" key="13">
    <source>
        <dbReference type="Proteomes" id="UP000265020"/>
    </source>
</evidence>
<dbReference type="Ensembl" id="ENSCVAT00000020750.1">
    <property type="protein sequence ID" value="ENSCVAP00000013276.1"/>
    <property type="gene ID" value="ENSCVAG00000015865.1"/>
</dbReference>
<dbReference type="SMART" id="SM00060">
    <property type="entry name" value="FN3"/>
    <property type="match status" value="1"/>
</dbReference>
<dbReference type="PANTHER" id="PTHR23037">
    <property type="entry name" value="CYTOKINE RECEPTOR"/>
    <property type="match status" value="1"/>
</dbReference>
<keyword evidence="2 10" id="KW-0812">Transmembrane</keyword>
<evidence type="ECO:0000313" key="12">
    <source>
        <dbReference type="Ensembl" id="ENSCVAP00000013276.1"/>
    </source>
</evidence>